<feature type="compositionally biased region" description="Pro residues" evidence="5">
    <location>
        <begin position="339"/>
        <end position="352"/>
    </location>
</feature>
<dbReference type="EMBL" id="SDMQ01000002">
    <property type="protein sequence ID" value="TBT87230.1"/>
    <property type="molecule type" value="Genomic_DNA"/>
</dbReference>
<proteinExistence type="predicted"/>
<comment type="subcellular location">
    <subcellularLocation>
        <location evidence="1">Membrane</location>
        <topology evidence="1">Multi-pass membrane protein</topology>
    </subcellularLocation>
</comment>
<name>A0A4Q9KFY1_9ACTN</name>
<evidence type="ECO:0000256" key="2">
    <source>
        <dbReference type="ARBA" id="ARBA00022692"/>
    </source>
</evidence>
<accession>A0A4Q9KFY1</accession>
<evidence type="ECO:0000313" key="8">
    <source>
        <dbReference type="EMBL" id="TBT87230.1"/>
    </source>
</evidence>
<evidence type="ECO:0000256" key="5">
    <source>
        <dbReference type="SAM" id="MobiDB-lite"/>
    </source>
</evidence>
<protein>
    <recommendedName>
        <fullName evidence="7">Methylamine utilisation protein MauE domain-containing protein</fullName>
    </recommendedName>
</protein>
<feature type="transmembrane region" description="Helical" evidence="6">
    <location>
        <begin position="143"/>
        <end position="162"/>
    </location>
</feature>
<feature type="transmembrane region" description="Helical" evidence="6">
    <location>
        <begin position="174"/>
        <end position="191"/>
    </location>
</feature>
<organism evidence="8 9">
    <name type="scientific">Propioniciclava sinopodophylli</name>
    <dbReference type="NCBI Taxonomy" id="1837344"/>
    <lineage>
        <taxon>Bacteria</taxon>
        <taxon>Bacillati</taxon>
        <taxon>Actinomycetota</taxon>
        <taxon>Actinomycetes</taxon>
        <taxon>Propionibacteriales</taxon>
        <taxon>Propionibacteriaceae</taxon>
        <taxon>Propioniciclava</taxon>
    </lineage>
</organism>
<feature type="compositionally biased region" description="Acidic residues" evidence="5">
    <location>
        <begin position="353"/>
        <end position="363"/>
    </location>
</feature>
<feature type="transmembrane region" description="Helical" evidence="6">
    <location>
        <begin position="79"/>
        <end position="110"/>
    </location>
</feature>
<evidence type="ECO:0000256" key="4">
    <source>
        <dbReference type="ARBA" id="ARBA00023136"/>
    </source>
</evidence>
<feature type="domain" description="Methylamine utilisation protein MauE" evidence="7">
    <location>
        <begin position="28"/>
        <end position="153"/>
    </location>
</feature>
<keyword evidence="4 6" id="KW-0472">Membrane</keyword>
<evidence type="ECO:0000259" key="7">
    <source>
        <dbReference type="Pfam" id="PF07291"/>
    </source>
</evidence>
<dbReference type="InterPro" id="IPR036249">
    <property type="entry name" value="Thioredoxin-like_sf"/>
</dbReference>
<keyword evidence="3 6" id="KW-1133">Transmembrane helix</keyword>
<comment type="caution">
    <text evidence="8">The sequence shown here is derived from an EMBL/GenBank/DDBJ whole genome shotgun (WGS) entry which is preliminary data.</text>
</comment>
<evidence type="ECO:0000313" key="9">
    <source>
        <dbReference type="Proteomes" id="UP000292373"/>
    </source>
</evidence>
<dbReference type="InterPro" id="IPR009908">
    <property type="entry name" value="Methylamine_util_MauE"/>
</dbReference>
<dbReference type="AlphaFoldDB" id="A0A4Q9KFY1"/>
<dbReference type="SUPFAM" id="SSF52833">
    <property type="entry name" value="Thioredoxin-like"/>
    <property type="match status" value="2"/>
</dbReference>
<dbReference type="Gene3D" id="3.40.30.10">
    <property type="entry name" value="Glutaredoxin"/>
    <property type="match status" value="1"/>
</dbReference>
<keyword evidence="2 6" id="KW-0812">Transmembrane</keyword>
<keyword evidence="9" id="KW-1185">Reference proteome</keyword>
<sequence>MRVHGVGRSRTGLRVGACHNGRVLPFLVTPLVLCAAVLLVSGVAKLREPQATRDAFVALRLPRRLADSPAPALLPWGELALGVLLLVGVGWVLLLATVATLLLFFGYLAVIARALGFPEKVSCNCFGKLGEQGVTRRTLVRNAVLVATASLATVAALLHVSVPATLVEATGPTLGWLAMAALTGAVALLVLGHGPADAPTAAGRPTKGSRLPWFTLLDATTRTPVHTGDLPNERTVLLFVSLGCGSCVRVLEDLDTLRTENPEVAIRPVLADTYAGDPETWAPSVRTDGLLDPHGNVSQTLVEWTPTAVLVDRSGTLLADPAVGEGGVRALIASAGPQPQAPATPEPAPEPEPVAEPEPEPAVEDLDDDEFAYERTPIPTAAVIDADGEPKTLHELTAHTAALLVSINCLCGTSREAAASVNRWAQTLPQLEVRLLSSMKPESLPEEIRPDGAVAYDHAGLAQKALELSGSPVAVLLGADGLLAGGPVHGVAEIEQFVADIAEQLGEAAG</sequence>
<evidence type="ECO:0000256" key="6">
    <source>
        <dbReference type="SAM" id="Phobius"/>
    </source>
</evidence>
<dbReference type="Pfam" id="PF07291">
    <property type="entry name" value="MauE"/>
    <property type="match status" value="1"/>
</dbReference>
<feature type="transmembrane region" description="Helical" evidence="6">
    <location>
        <begin position="23"/>
        <end position="44"/>
    </location>
</feature>
<reference evidence="8 9" key="1">
    <citation type="submission" date="2019-01" db="EMBL/GenBank/DDBJ databases">
        <title>Lactibacter flavus gen. nov., sp. nov., a novel bacterium of the family Propionibacteriaceae isolated from raw milk and dairy products.</title>
        <authorList>
            <person name="Huptas C."/>
            <person name="Wenning M."/>
            <person name="Breitenwieser F."/>
            <person name="Doll E."/>
            <person name="Von Neubeck M."/>
            <person name="Busse H.-J."/>
            <person name="Scherer S."/>
        </authorList>
    </citation>
    <scope>NUCLEOTIDE SEQUENCE [LARGE SCALE GENOMIC DNA]</scope>
    <source>
        <strain evidence="8 9">KCTC 33808</strain>
    </source>
</reference>
<feature type="region of interest" description="Disordered" evidence="5">
    <location>
        <begin position="335"/>
        <end position="363"/>
    </location>
</feature>
<dbReference type="GO" id="GO:0016020">
    <property type="term" value="C:membrane"/>
    <property type="evidence" value="ECO:0007669"/>
    <property type="project" value="UniProtKB-SubCell"/>
</dbReference>
<dbReference type="OrthoDB" id="3734557at2"/>
<evidence type="ECO:0000256" key="1">
    <source>
        <dbReference type="ARBA" id="ARBA00004141"/>
    </source>
</evidence>
<dbReference type="GO" id="GO:0030416">
    <property type="term" value="P:methylamine metabolic process"/>
    <property type="evidence" value="ECO:0007669"/>
    <property type="project" value="InterPro"/>
</dbReference>
<evidence type="ECO:0000256" key="3">
    <source>
        <dbReference type="ARBA" id="ARBA00022989"/>
    </source>
</evidence>
<gene>
    <name evidence="8" type="ORF">ET989_02645</name>
</gene>
<dbReference type="Proteomes" id="UP000292373">
    <property type="component" value="Unassembled WGS sequence"/>
</dbReference>